<evidence type="ECO:0000313" key="2">
    <source>
        <dbReference type="EMBL" id="CAD9673049.1"/>
    </source>
</evidence>
<protein>
    <submittedName>
        <fullName evidence="2">Uncharacterized protein</fullName>
    </submittedName>
</protein>
<sequence length="175" mass="20228">MAGTLRLRHFLSTSFKNDMCVYETSSHRVYPGRSASITIKMQNEAREQEMIKQQAVEAKEKAEEACQRFIAAEQKYVKALEENEQLESLLGPDLLGLLRAKEKAYKTSSTREVSSLICELDDMLAGCDEACISRVERWERLQKELCLLKHDRNLSLARKTNRNKKWLRLKSKLCT</sequence>
<name>A0A7S2RJY8_9STRA</name>
<feature type="coiled-coil region" evidence="1">
    <location>
        <begin position="41"/>
        <end position="89"/>
    </location>
</feature>
<gene>
    <name evidence="2" type="ORF">QSP1433_LOCUS4171</name>
</gene>
<proteinExistence type="predicted"/>
<reference evidence="2" key="1">
    <citation type="submission" date="2021-01" db="EMBL/GenBank/DDBJ databases">
        <authorList>
            <person name="Corre E."/>
            <person name="Pelletier E."/>
            <person name="Niang G."/>
            <person name="Scheremetjew M."/>
            <person name="Finn R."/>
            <person name="Kale V."/>
            <person name="Holt S."/>
            <person name="Cochrane G."/>
            <person name="Meng A."/>
            <person name="Brown T."/>
            <person name="Cohen L."/>
        </authorList>
    </citation>
    <scope>NUCLEOTIDE SEQUENCE</scope>
    <source>
        <strain evidence="2">NY070348D</strain>
    </source>
</reference>
<evidence type="ECO:0000256" key="1">
    <source>
        <dbReference type="SAM" id="Coils"/>
    </source>
</evidence>
<accession>A0A7S2RJY8</accession>
<keyword evidence="1" id="KW-0175">Coiled coil</keyword>
<organism evidence="2">
    <name type="scientific">Mucochytrium quahogii</name>
    <dbReference type="NCBI Taxonomy" id="96639"/>
    <lineage>
        <taxon>Eukaryota</taxon>
        <taxon>Sar</taxon>
        <taxon>Stramenopiles</taxon>
        <taxon>Bigyra</taxon>
        <taxon>Labyrinthulomycetes</taxon>
        <taxon>Thraustochytrida</taxon>
        <taxon>Thraustochytriidae</taxon>
        <taxon>Mucochytrium</taxon>
    </lineage>
</organism>
<dbReference type="AlphaFoldDB" id="A0A7S2RJY8"/>
<dbReference type="EMBL" id="HBHK01006849">
    <property type="protein sequence ID" value="CAD9673049.1"/>
    <property type="molecule type" value="Transcribed_RNA"/>
</dbReference>